<comment type="caution">
    <text evidence="2">The sequence shown here is derived from an EMBL/GenBank/DDBJ whole genome shotgun (WGS) entry which is preliminary data.</text>
</comment>
<organism evidence="2 3">
    <name type="scientific">Polyangium jinanense</name>
    <dbReference type="NCBI Taxonomy" id="2829994"/>
    <lineage>
        <taxon>Bacteria</taxon>
        <taxon>Pseudomonadati</taxon>
        <taxon>Myxococcota</taxon>
        <taxon>Polyangia</taxon>
        <taxon>Polyangiales</taxon>
        <taxon>Polyangiaceae</taxon>
        <taxon>Polyangium</taxon>
    </lineage>
</organism>
<keyword evidence="2" id="KW-0378">Hydrolase</keyword>
<feature type="domain" description="Putative restriction endonuclease" evidence="1">
    <location>
        <begin position="18"/>
        <end position="160"/>
    </location>
</feature>
<evidence type="ECO:0000313" key="2">
    <source>
        <dbReference type="EMBL" id="MDC3983053.1"/>
    </source>
</evidence>
<keyword evidence="2" id="KW-0255">Endonuclease</keyword>
<keyword evidence="2" id="KW-0540">Nuclease</keyword>
<protein>
    <submittedName>
        <fullName evidence="2">Uma2 family endonuclease</fullName>
    </submittedName>
</protein>
<dbReference type="InterPro" id="IPR011335">
    <property type="entry name" value="Restrct_endonuc-II-like"/>
</dbReference>
<dbReference type="Gene3D" id="3.90.1570.10">
    <property type="entry name" value="tt1808, chain A"/>
    <property type="match status" value="1"/>
</dbReference>
<dbReference type="CDD" id="cd06260">
    <property type="entry name" value="DUF820-like"/>
    <property type="match status" value="1"/>
</dbReference>
<proteinExistence type="predicted"/>
<sequence>MAPQVTESGPFKAEQVRAGDPYELSRGHIIERLPAGGRGGRAKLVGAAVLNSDPAVRSASVDTGFSPDPGTMRALDIAVGDIPDAPGWLKSAPLLAVEYVDTGHDEDELQMKVAELLEAGTKIIWVVRLFSPRRVEVYEPGARARTLLPGEMLSASNILANPIPVEALYDRNVAHRVTLKNLLQRKAREEGELHTLRASVREVFSARGLRLSPDHEAQIDQCSDPAVLRRWHRAAVTAPDASAALS</sequence>
<accession>A0A9X3X664</accession>
<dbReference type="InterPro" id="IPR008538">
    <property type="entry name" value="Uma2"/>
</dbReference>
<evidence type="ECO:0000259" key="1">
    <source>
        <dbReference type="Pfam" id="PF05685"/>
    </source>
</evidence>
<dbReference type="InterPro" id="IPR012296">
    <property type="entry name" value="Nuclease_put_TT1808"/>
</dbReference>
<gene>
    <name evidence="2" type="ORF">KEG57_21250</name>
</gene>
<dbReference type="RefSeq" id="WP_272423939.1">
    <property type="nucleotide sequence ID" value="NZ_JAGTJK010000023.1"/>
</dbReference>
<dbReference type="Pfam" id="PF05685">
    <property type="entry name" value="Uma2"/>
    <property type="match status" value="1"/>
</dbReference>
<dbReference type="Proteomes" id="UP001151081">
    <property type="component" value="Unassembled WGS sequence"/>
</dbReference>
<dbReference type="GO" id="GO:0004519">
    <property type="term" value="F:endonuclease activity"/>
    <property type="evidence" value="ECO:0007669"/>
    <property type="project" value="UniProtKB-KW"/>
</dbReference>
<dbReference type="AlphaFoldDB" id="A0A9X3X664"/>
<dbReference type="EMBL" id="JAGTJJ010000011">
    <property type="protein sequence ID" value="MDC3983053.1"/>
    <property type="molecule type" value="Genomic_DNA"/>
</dbReference>
<reference evidence="2 3" key="1">
    <citation type="submission" date="2021-04" db="EMBL/GenBank/DDBJ databases">
        <title>Genome analysis of Polyangium sp.</title>
        <authorList>
            <person name="Li Y."/>
            <person name="Wang J."/>
        </authorList>
    </citation>
    <scope>NUCLEOTIDE SEQUENCE [LARGE SCALE GENOMIC DNA]</scope>
    <source>
        <strain evidence="2 3">SDU14</strain>
    </source>
</reference>
<evidence type="ECO:0000313" key="3">
    <source>
        <dbReference type="Proteomes" id="UP001151081"/>
    </source>
</evidence>
<name>A0A9X3X664_9BACT</name>
<dbReference type="SUPFAM" id="SSF52980">
    <property type="entry name" value="Restriction endonuclease-like"/>
    <property type="match status" value="1"/>
</dbReference>
<keyword evidence="3" id="KW-1185">Reference proteome</keyword>